<dbReference type="GO" id="GO:0005829">
    <property type="term" value="C:cytosol"/>
    <property type="evidence" value="ECO:0007669"/>
    <property type="project" value="TreeGrafter"/>
</dbReference>
<dbReference type="InterPro" id="IPR046457">
    <property type="entry name" value="PMI_typeI_cat"/>
</dbReference>
<dbReference type="RefSeq" id="WP_188510260.1">
    <property type="nucleotide sequence ID" value="NZ_BMGB01000001.1"/>
</dbReference>
<keyword evidence="6 10" id="KW-0413">Isomerase</keyword>
<feature type="binding site" evidence="8">
    <location>
        <position position="116"/>
    </location>
    <ligand>
        <name>Zn(2+)</name>
        <dbReference type="ChEBI" id="CHEBI:29105"/>
    </ligand>
</feature>
<dbReference type="InterPro" id="IPR011051">
    <property type="entry name" value="RmlC_Cupin_sf"/>
</dbReference>
<dbReference type="PANTHER" id="PTHR10309">
    <property type="entry name" value="MANNOSE-6-PHOSPHATE ISOMERASE"/>
    <property type="match status" value="1"/>
</dbReference>
<dbReference type="CDD" id="cd07011">
    <property type="entry name" value="cupin_PMI_type_I_N"/>
    <property type="match status" value="1"/>
</dbReference>
<protein>
    <recommendedName>
        <fullName evidence="3">mannose-6-phosphate isomerase</fullName>
        <ecNumber evidence="3">5.3.1.8</ecNumber>
    </recommendedName>
</protein>
<reference evidence="10" key="1">
    <citation type="journal article" date="2014" name="Int. J. Syst. Evol. Microbiol.">
        <title>Complete genome sequence of Corynebacterium casei LMG S-19264T (=DSM 44701T), isolated from a smear-ripened cheese.</title>
        <authorList>
            <consortium name="US DOE Joint Genome Institute (JGI-PGF)"/>
            <person name="Walter F."/>
            <person name="Albersmeier A."/>
            <person name="Kalinowski J."/>
            <person name="Ruckert C."/>
        </authorList>
    </citation>
    <scope>NUCLEOTIDE SEQUENCE</scope>
    <source>
        <strain evidence="10">CGMCC 1.12813</strain>
    </source>
</reference>
<evidence type="ECO:0000256" key="6">
    <source>
        <dbReference type="ARBA" id="ARBA00023235"/>
    </source>
</evidence>
<keyword evidence="5 8" id="KW-0862">Zinc</keyword>
<feature type="domain" description="Phosphomannose isomerase type I catalytic" evidence="9">
    <location>
        <begin position="5"/>
        <end position="132"/>
    </location>
</feature>
<feature type="binding site" evidence="8">
    <location>
        <position position="241"/>
    </location>
    <ligand>
        <name>Zn(2+)</name>
        <dbReference type="ChEBI" id="CHEBI:29105"/>
    </ligand>
</feature>
<reference evidence="10" key="2">
    <citation type="submission" date="2020-09" db="EMBL/GenBank/DDBJ databases">
        <authorList>
            <person name="Sun Q."/>
            <person name="Zhou Y."/>
        </authorList>
    </citation>
    <scope>NUCLEOTIDE SEQUENCE</scope>
    <source>
        <strain evidence="10">CGMCC 1.12813</strain>
    </source>
</reference>
<dbReference type="PANTHER" id="PTHR10309:SF0">
    <property type="entry name" value="MANNOSE-6-PHOSPHATE ISOMERASE"/>
    <property type="match status" value="1"/>
</dbReference>
<evidence type="ECO:0000256" key="4">
    <source>
        <dbReference type="ARBA" id="ARBA00022723"/>
    </source>
</evidence>
<dbReference type="GO" id="GO:0008270">
    <property type="term" value="F:zinc ion binding"/>
    <property type="evidence" value="ECO:0007669"/>
    <property type="project" value="InterPro"/>
</dbReference>
<evidence type="ECO:0000313" key="10">
    <source>
        <dbReference type="EMBL" id="GGB03431.1"/>
    </source>
</evidence>
<dbReference type="GO" id="GO:0009298">
    <property type="term" value="P:GDP-mannose biosynthetic process"/>
    <property type="evidence" value="ECO:0007669"/>
    <property type="project" value="InterPro"/>
</dbReference>
<evidence type="ECO:0000313" key="11">
    <source>
        <dbReference type="Proteomes" id="UP000606922"/>
    </source>
</evidence>
<dbReference type="PIRSF" id="PIRSF001480">
    <property type="entry name" value="Mannose-6-phosphate_isomerase"/>
    <property type="match status" value="1"/>
</dbReference>
<comment type="caution">
    <text evidence="10">The sequence shown here is derived from an EMBL/GenBank/DDBJ whole genome shotgun (WGS) entry which is preliminary data.</text>
</comment>
<comment type="cofactor">
    <cofactor evidence="8">
        <name>Zn(2+)</name>
        <dbReference type="ChEBI" id="CHEBI:29105"/>
    </cofactor>
    <text evidence="8">Binds 1 zinc ion per subunit.</text>
</comment>
<proteinExistence type="inferred from homology"/>
<accession>A0A916WJD3</accession>
<dbReference type="Gene3D" id="1.10.441.10">
    <property type="entry name" value="Phosphomannose Isomerase, domain 2"/>
    <property type="match status" value="1"/>
</dbReference>
<feature type="binding site" evidence="8">
    <location>
        <position position="79"/>
    </location>
    <ligand>
        <name>Zn(2+)</name>
        <dbReference type="ChEBI" id="CHEBI:29105"/>
    </ligand>
</feature>
<dbReference type="InterPro" id="IPR016305">
    <property type="entry name" value="Mannose-6-P_Isomerase"/>
</dbReference>
<organism evidence="10 11">
    <name type="scientific">Conyzicola nivalis</name>
    <dbReference type="NCBI Taxonomy" id="1477021"/>
    <lineage>
        <taxon>Bacteria</taxon>
        <taxon>Bacillati</taxon>
        <taxon>Actinomycetota</taxon>
        <taxon>Actinomycetes</taxon>
        <taxon>Micrococcales</taxon>
        <taxon>Microbacteriaceae</taxon>
        <taxon>Conyzicola</taxon>
    </lineage>
</organism>
<evidence type="ECO:0000256" key="8">
    <source>
        <dbReference type="PIRSR" id="PIRSR001480-2"/>
    </source>
</evidence>
<keyword evidence="11" id="KW-1185">Reference proteome</keyword>
<comment type="similarity">
    <text evidence="2">Belongs to the mannose-6-phosphate isomerase type 1 family.</text>
</comment>
<dbReference type="AlphaFoldDB" id="A0A916WJD3"/>
<dbReference type="GO" id="GO:0004476">
    <property type="term" value="F:mannose-6-phosphate isomerase activity"/>
    <property type="evidence" value="ECO:0007669"/>
    <property type="project" value="UniProtKB-EC"/>
</dbReference>
<dbReference type="Gene3D" id="2.60.120.10">
    <property type="entry name" value="Jelly Rolls"/>
    <property type="match status" value="2"/>
</dbReference>
<name>A0A916WJD3_9MICO</name>
<evidence type="ECO:0000256" key="3">
    <source>
        <dbReference type="ARBA" id="ARBA00011956"/>
    </source>
</evidence>
<dbReference type="GO" id="GO:0005975">
    <property type="term" value="P:carbohydrate metabolic process"/>
    <property type="evidence" value="ECO:0007669"/>
    <property type="project" value="InterPro"/>
</dbReference>
<dbReference type="InterPro" id="IPR001250">
    <property type="entry name" value="Man6P_Isoase-1"/>
</dbReference>
<dbReference type="Pfam" id="PF20511">
    <property type="entry name" value="PMI_typeI_cat"/>
    <property type="match status" value="1"/>
</dbReference>
<dbReference type="NCBIfam" id="TIGR00218">
    <property type="entry name" value="manA"/>
    <property type="match status" value="1"/>
</dbReference>
<dbReference type="Proteomes" id="UP000606922">
    <property type="component" value="Unassembled WGS sequence"/>
</dbReference>
<evidence type="ECO:0000259" key="9">
    <source>
        <dbReference type="Pfam" id="PF20511"/>
    </source>
</evidence>
<feature type="binding site" evidence="8">
    <location>
        <position position="81"/>
    </location>
    <ligand>
        <name>Zn(2+)</name>
        <dbReference type="ChEBI" id="CHEBI:29105"/>
    </ligand>
</feature>
<dbReference type="EMBL" id="BMGB01000001">
    <property type="protein sequence ID" value="GGB03431.1"/>
    <property type="molecule type" value="Genomic_DNA"/>
</dbReference>
<evidence type="ECO:0000256" key="1">
    <source>
        <dbReference type="ARBA" id="ARBA00000757"/>
    </source>
</evidence>
<sequence>MFVGITNTPRDYAWGSSTAIADLLGTAPSGGPEAELWLGAHPGSPSRIVDSDDTLADTLDGRLPFLLKVLAAASPLSLQAHPTMEQAAAGFERENALGIPLDAPNRNYKDAFHKPELIFALSDTFRALCGFRAAHAITSTVERMIGALPGDPALNGFSDRLGSDDDLRGAFEWLVTGGDDVDELIAAVVEAAAGLEGDNFELVRELAAAYPGDPGIVVSLMLNLVILKPGEVLYLPAGNIHAYVEGLGIELMAASDNVLRGGLTPKHVDVPELLSVLDFTPVPVPYLEPITLPGGVALYRPGVPDFELAVVSQPVDGTRYELAGDSIVLCTAGSFTLAGDTGSTTVARGESVFVTADERALTIDGDGALFIAGRGAEPAGG</sequence>
<feature type="active site" evidence="7">
    <location>
        <position position="260"/>
    </location>
</feature>
<comment type="catalytic activity">
    <reaction evidence="1">
        <text>D-mannose 6-phosphate = D-fructose 6-phosphate</text>
        <dbReference type="Rhea" id="RHEA:12356"/>
        <dbReference type="ChEBI" id="CHEBI:58735"/>
        <dbReference type="ChEBI" id="CHEBI:61527"/>
        <dbReference type="EC" id="5.3.1.8"/>
    </reaction>
</comment>
<evidence type="ECO:0000256" key="5">
    <source>
        <dbReference type="ARBA" id="ARBA00022833"/>
    </source>
</evidence>
<evidence type="ECO:0000256" key="2">
    <source>
        <dbReference type="ARBA" id="ARBA00010772"/>
    </source>
</evidence>
<dbReference type="InterPro" id="IPR014710">
    <property type="entry name" value="RmlC-like_jellyroll"/>
</dbReference>
<dbReference type="EC" id="5.3.1.8" evidence="3"/>
<gene>
    <name evidence="10" type="ORF">GCM10010979_17630</name>
</gene>
<keyword evidence="4 8" id="KW-0479">Metal-binding</keyword>
<evidence type="ECO:0000256" key="7">
    <source>
        <dbReference type="PIRSR" id="PIRSR001480-1"/>
    </source>
</evidence>
<dbReference type="SUPFAM" id="SSF51182">
    <property type="entry name" value="RmlC-like cupins"/>
    <property type="match status" value="1"/>
</dbReference>
<dbReference type="PRINTS" id="PR00714">
    <property type="entry name" value="MAN6PISMRASE"/>
</dbReference>